<keyword evidence="1" id="KW-0285">Flavoprotein</keyword>
<reference evidence="5 6" key="1">
    <citation type="journal article" date="2012" name="Science">
        <title>The Paleozoic origin of enzymatic lignin decomposition reconstructed from 31 fungal genomes.</title>
        <authorList>
            <person name="Floudas D."/>
            <person name="Binder M."/>
            <person name="Riley R."/>
            <person name="Barry K."/>
            <person name="Blanchette R.A."/>
            <person name="Henrissat B."/>
            <person name="Martinez A.T."/>
            <person name="Otillar R."/>
            <person name="Spatafora J.W."/>
            <person name="Yadav J.S."/>
            <person name="Aerts A."/>
            <person name="Benoit I."/>
            <person name="Boyd A."/>
            <person name="Carlson A."/>
            <person name="Copeland A."/>
            <person name="Coutinho P.M."/>
            <person name="de Vries R.P."/>
            <person name="Ferreira P."/>
            <person name="Findley K."/>
            <person name="Foster B."/>
            <person name="Gaskell J."/>
            <person name="Glotzer D."/>
            <person name="Gorecki P."/>
            <person name="Heitman J."/>
            <person name="Hesse C."/>
            <person name="Hori C."/>
            <person name="Igarashi K."/>
            <person name="Jurgens J.A."/>
            <person name="Kallen N."/>
            <person name="Kersten P."/>
            <person name="Kohler A."/>
            <person name="Kuees U."/>
            <person name="Kumar T.K.A."/>
            <person name="Kuo A."/>
            <person name="LaButti K."/>
            <person name="Larrondo L.F."/>
            <person name="Lindquist E."/>
            <person name="Ling A."/>
            <person name="Lombard V."/>
            <person name="Lucas S."/>
            <person name="Lundell T."/>
            <person name="Martin R."/>
            <person name="McLaughlin D.J."/>
            <person name="Morgenstern I."/>
            <person name="Morin E."/>
            <person name="Murat C."/>
            <person name="Nagy L.G."/>
            <person name="Nolan M."/>
            <person name="Ohm R.A."/>
            <person name="Patyshakuliyeva A."/>
            <person name="Rokas A."/>
            <person name="Ruiz-Duenas F.J."/>
            <person name="Sabat G."/>
            <person name="Salamov A."/>
            <person name="Samejima M."/>
            <person name="Schmutz J."/>
            <person name="Slot J.C."/>
            <person name="St John F."/>
            <person name="Stenlid J."/>
            <person name="Sun H."/>
            <person name="Sun S."/>
            <person name="Syed K."/>
            <person name="Tsang A."/>
            <person name="Wiebenga A."/>
            <person name="Young D."/>
            <person name="Pisabarro A."/>
            <person name="Eastwood D.C."/>
            <person name="Martin F."/>
            <person name="Cullen D."/>
            <person name="Grigoriev I.V."/>
            <person name="Hibbett D.S."/>
        </authorList>
    </citation>
    <scope>NUCLEOTIDE SEQUENCE</scope>
    <source>
        <strain evidence="6">FP-58527</strain>
    </source>
</reference>
<dbReference type="SUPFAM" id="SSF54373">
    <property type="entry name" value="FAD-linked reductases, C-terminal domain"/>
    <property type="match status" value="1"/>
</dbReference>
<evidence type="ECO:0000259" key="4">
    <source>
        <dbReference type="Pfam" id="PF01494"/>
    </source>
</evidence>
<dbReference type="InterPro" id="IPR036188">
    <property type="entry name" value="FAD/NAD-bd_sf"/>
</dbReference>
<keyword evidence="3" id="KW-0560">Oxidoreductase</keyword>
<proteinExistence type="predicted"/>
<feature type="domain" description="FAD-binding" evidence="4">
    <location>
        <begin position="14"/>
        <end position="190"/>
    </location>
</feature>
<dbReference type="GO" id="GO:0071949">
    <property type="term" value="F:FAD binding"/>
    <property type="evidence" value="ECO:0007669"/>
    <property type="project" value="InterPro"/>
</dbReference>
<dbReference type="EMBL" id="KE504212">
    <property type="protein sequence ID" value="EPS95231.1"/>
    <property type="molecule type" value="Genomic_DNA"/>
</dbReference>
<dbReference type="GO" id="GO:0016491">
    <property type="term" value="F:oxidoreductase activity"/>
    <property type="evidence" value="ECO:0007669"/>
    <property type="project" value="UniProtKB-KW"/>
</dbReference>
<dbReference type="InParanoid" id="S8DPM2"/>
<dbReference type="PANTHER" id="PTHR46720:SF3">
    <property type="entry name" value="FAD-BINDING DOMAIN-CONTAINING PROTEIN-RELATED"/>
    <property type="match status" value="1"/>
</dbReference>
<dbReference type="InterPro" id="IPR002938">
    <property type="entry name" value="FAD-bd"/>
</dbReference>
<dbReference type="AlphaFoldDB" id="S8DPM2"/>
<gene>
    <name evidence="5" type="ORF">FOMPIDRAFT_87486</name>
</gene>
<evidence type="ECO:0000256" key="2">
    <source>
        <dbReference type="ARBA" id="ARBA00022827"/>
    </source>
</evidence>
<keyword evidence="6" id="KW-1185">Reference proteome</keyword>
<sequence length="461" mass="51334">MGALSSPATPPLRIAICGAGIGGLALAVVLGKFERTDAPLEVSIYERHSEVAVFGAGISAWQRTWRVMELLGLDEELSAAAERPPNKKMGPGFVYRRSDRTDRNYTFYKIMMPYGASTMHRADLIKVLTNNVPEGYTTHYGKKLLRYSEVRDDSERGAVSHLVLHFDDGTQAEADVLIGADGIRSTVRGCMYDLAHARDCANDTERACCPRCSAATPTWDGVVCYRTLVPTEKLKKINPEHEAFKSTLCFAGKSKHVVTYPVSHGSFINLVGYDNYPGCAGTQYEGRWAEGVSKEEMANVYKGWEHDLHQLFECMDPPTRWVLNVVDGLPFCVTERVALLGDSMHAMESHLGSGAGQSIESAYILGRLLTHPLTTLARIPEALRIYQSVRLPYGHTILRRAQATGKHCEFDAPGEYDGGECADEHERLASLGKKLAEQWSWQWREPFDDQWEVAEWALEQT</sequence>
<accession>S8DPM2</accession>
<evidence type="ECO:0000256" key="3">
    <source>
        <dbReference type="ARBA" id="ARBA00023002"/>
    </source>
</evidence>
<dbReference type="HOGENOM" id="CLU_009665_6_3_1"/>
<evidence type="ECO:0000313" key="5">
    <source>
        <dbReference type="EMBL" id="EPS95231.1"/>
    </source>
</evidence>
<dbReference type="eggNOG" id="KOG2614">
    <property type="taxonomic scope" value="Eukaryota"/>
</dbReference>
<name>S8DPM2_FOMSC</name>
<dbReference type="InterPro" id="IPR051104">
    <property type="entry name" value="FAD_monoxygenase"/>
</dbReference>
<dbReference type="PRINTS" id="PR00420">
    <property type="entry name" value="RNGMNOXGNASE"/>
</dbReference>
<evidence type="ECO:0000256" key="1">
    <source>
        <dbReference type="ARBA" id="ARBA00022630"/>
    </source>
</evidence>
<dbReference type="OrthoDB" id="417877at2759"/>
<protein>
    <submittedName>
        <fullName evidence="5">FAD/NAD-binding domain-containing protein</fullName>
    </submittedName>
</protein>
<dbReference type="Proteomes" id="UP000015241">
    <property type="component" value="Unassembled WGS sequence"/>
</dbReference>
<dbReference type="GO" id="GO:0044550">
    <property type="term" value="P:secondary metabolite biosynthetic process"/>
    <property type="evidence" value="ECO:0007669"/>
    <property type="project" value="TreeGrafter"/>
</dbReference>
<dbReference type="SUPFAM" id="SSF51905">
    <property type="entry name" value="FAD/NAD(P)-binding domain"/>
    <property type="match status" value="1"/>
</dbReference>
<dbReference type="Pfam" id="PF01494">
    <property type="entry name" value="FAD_binding_3"/>
    <property type="match status" value="1"/>
</dbReference>
<evidence type="ECO:0000313" key="6">
    <source>
        <dbReference type="Proteomes" id="UP000015241"/>
    </source>
</evidence>
<keyword evidence="2" id="KW-0274">FAD</keyword>
<dbReference type="PANTHER" id="PTHR46720">
    <property type="entry name" value="HYDROXYLASE, PUTATIVE (AFU_ORTHOLOGUE AFUA_3G01460)-RELATED"/>
    <property type="match status" value="1"/>
</dbReference>
<organism evidence="5 6">
    <name type="scientific">Fomitopsis schrenkii</name>
    <name type="common">Brown rot fungus</name>
    <dbReference type="NCBI Taxonomy" id="2126942"/>
    <lineage>
        <taxon>Eukaryota</taxon>
        <taxon>Fungi</taxon>
        <taxon>Dikarya</taxon>
        <taxon>Basidiomycota</taxon>
        <taxon>Agaricomycotina</taxon>
        <taxon>Agaricomycetes</taxon>
        <taxon>Polyporales</taxon>
        <taxon>Fomitopsis</taxon>
    </lineage>
</organism>
<dbReference type="STRING" id="743788.S8DPM2"/>
<dbReference type="Gene3D" id="3.50.50.60">
    <property type="entry name" value="FAD/NAD(P)-binding domain"/>
    <property type="match status" value="1"/>
</dbReference>